<dbReference type="EMBL" id="FOTC01000003">
    <property type="protein sequence ID" value="SFL29246.1"/>
    <property type="molecule type" value="Genomic_DNA"/>
</dbReference>
<evidence type="ECO:0000313" key="4">
    <source>
        <dbReference type="Proteomes" id="UP000199607"/>
    </source>
</evidence>
<keyword evidence="4" id="KW-1185">Reference proteome</keyword>
<dbReference type="PANTHER" id="PTHR42924">
    <property type="entry name" value="EXONUCLEASE"/>
    <property type="match status" value="1"/>
</dbReference>
<name>A0A1I4GJF8_9EURY</name>
<dbReference type="GO" id="GO:0035312">
    <property type="term" value="F:5'-3' DNA exonuclease activity"/>
    <property type="evidence" value="ECO:0007669"/>
    <property type="project" value="TreeGrafter"/>
</dbReference>
<dbReference type="Pfam" id="PF02811">
    <property type="entry name" value="PHP"/>
    <property type="match status" value="1"/>
</dbReference>
<dbReference type="GO" id="GO:0004534">
    <property type="term" value="F:5'-3' RNA exonuclease activity"/>
    <property type="evidence" value="ECO:0007669"/>
    <property type="project" value="TreeGrafter"/>
</dbReference>
<proteinExistence type="predicted"/>
<dbReference type="PANTHER" id="PTHR42924:SF18">
    <property type="entry name" value="POLYMERASE_HISTIDINOL PHOSPHATASE N-TERMINAL DOMAIN-CONTAINING PROTEIN"/>
    <property type="match status" value="1"/>
</dbReference>
<dbReference type="InterPro" id="IPR052018">
    <property type="entry name" value="PHP_domain"/>
</dbReference>
<feature type="region of interest" description="Disordered" evidence="1">
    <location>
        <begin position="1"/>
        <end position="23"/>
    </location>
</feature>
<dbReference type="SUPFAM" id="SSF89550">
    <property type="entry name" value="PHP domain-like"/>
    <property type="match status" value="1"/>
</dbReference>
<dbReference type="InterPro" id="IPR003141">
    <property type="entry name" value="Pol/His_phosphatase_N"/>
</dbReference>
<dbReference type="InterPro" id="IPR016195">
    <property type="entry name" value="Pol/histidinol_Pase-like"/>
</dbReference>
<feature type="domain" description="Polymerase/histidinol phosphatase N-terminal" evidence="2">
    <location>
        <begin position="27"/>
        <end position="91"/>
    </location>
</feature>
<dbReference type="Gene3D" id="1.10.150.650">
    <property type="match status" value="1"/>
</dbReference>
<reference evidence="4" key="1">
    <citation type="submission" date="2016-10" db="EMBL/GenBank/DDBJ databases">
        <authorList>
            <person name="Varghese N."/>
            <person name="Submissions S."/>
        </authorList>
    </citation>
    <scope>NUCLEOTIDE SEQUENCE [LARGE SCALE GENOMIC DNA]</scope>
    <source>
        <strain evidence="4">CGMCC 1.7738</strain>
    </source>
</reference>
<dbReference type="Gene3D" id="3.20.20.140">
    <property type="entry name" value="Metal-dependent hydrolases"/>
    <property type="match status" value="1"/>
</dbReference>
<gene>
    <name evidence="3" type="ORF">SAMN04487950_3297</name>
</gene>
<dbReference type="Proteomes" id="UP000199607">
    <property type="component" value="Unassembled WGS sequence"/>
</dbReference>
<evidence type="ECO:0000313" key="3">
    <source>
        <dbReference type="EMBL" id="SFL29246.1"/>
    </source>
</evidence>
<organism evidence="3 4">
    <name type="scientific">Halogranum rubrum</name>
    <dbReference type="NCBI Taxonomy" id="553466"/>
    <lineage>
        <taxon>Archaea</taxon>
        <taxon>Methanobacteriati</taxon>
        <taxon>Methanobacteriota</taxon>
        <taxon>Stenosarchaea group</taxon>
        <taxon>Halobacteria</taxon>
        <taxon>Halobacteriales</taxon>
        <taxon>Haloferacaceae</taxon>
    </lineage>
</organism>
<dbReference type="InterPro" id="IPR004013">
    <property type="entry name" value="PHP_dom"/>
</dbReference>
<dbReference type="SMART" id="SM00481">
    <property type="entry name" value="POLIIIAc"/>
    <property type="match status" value="1"/>
</dbReference>
<dbReference type="AlphaFoldDB" id="A0A1I4GJF8"/>
<sequence>MMNVGDANGSATGVPDDDSTAEEAPAADLHLHTTVSDGTLTVSALPDAARAGGVDTVAVTDHDRVHPGLDAPVTVHDGVTVIRGIELRVDAGAQNVDLLGYAVDPTPALDDELRRLQENRKERARAIVACVENRLGVALDVDIHDGIGRPHIARAIDASDADYDFQGAFDHLIGDGGPCYVARELPSFEYGVDLLTESCAVVGLAHPFRYPDPAAALALTDQLDAVERYYPYDAPPNADEVARLDALVESHDLLATGGSDAHDATLGRAGPPRTAFDRFAARLPRAEG</sequence>
<protein>
    <recommendedName>
        <fullName evidence="2">Polymerase/histidinol phosphatase N-terminal domain-containing protein</fullName>
    </recommendedName>
</protein>
<evidence type="ECO:0000256" key="1">
    <source>
        <dbReference type="SAM" id="MobiDB-lite"/>
    </source>
</evidence>
<dbReference type="STRING" id="553466.SAMN04487950_3297"/>
<accession>A0A1I4GJF8</accession>
<evidence type="ECO:0000259" key="2">
    <source>
        <dbReference type="SMART" id="SM00481"/>
    </source>
</evidence>